<evidence type="ECO:0000256" key="3">
    <source>
        <dbReference type="ARBA" id="ARBA00023002"/>
    </source>
</evidence>
<evidence type="ECO:0000313" key="7">
    <source>
        <dbReference type="Proteomes" id="UP000323380"/>
    </source>
</evidence>
<comment type="caution">
    <text evidence="6">The sequence shown here is derived from an EMBL/GenBank/DDBJ whole genome shotgun (WGS) entry which is preliminary data.</text>
</comment>
<accession>A0A5D0N7G1</accession>
<dbReference type="Proteomes" id="UP000323380">
    <property type="component" value="Unassembled WGS sequence"/>
</dbReference>
<keyword evidence="2" id="KW-0288">FMN</keyword>
<dbReference type="InterPro" id="IPR011251">
    <property type="entry name" value="Luciferase-like_dom"/>
</dbReference>
<dbReference type="PANTHER" id="PTHR42847">
    <property type="entry name" value="ALKANESULFONATE MONOOXYGENASE"/>
    <property type="match status" value="1"/>
</dbReference>
<gene>
    <name evidence="6" type="ORF">FXF69_39745</name>
</gene>
<dbReference type="Pfam" id="PF00296">
    <property type="entry name" value="Bac_luciferase"/>
    <property type="match status" value="1"/>
</dbReference>
<organism evidence="6 7">
    <name type="scientific">Actinomadura chibensis</name>
    <dbReference type="NCBI Taxonomy" id="392828"/>
    <lineage>
        <taxon>Bacteria</taxon>
        <taxon>Bacillati</taxon>
        <taxon>Actinomycetota</taxon>
        <taxon>Actinomycetes</taxon>
        <taxon>Streptosporangiales</taxon>
        <taxon>Thermomonosporaceae</taxon>
        <taxon>Actinomadura</taxon>
    </lineage>
</organism>
<dbReference type="InterPro" id="IPR019921">
    <property type="entry name" value="Lucif-like_OxRdtase_Rv2161c"/>
</dbReference>
<dbReference type="SUPFAM" id="SSF51679">
    <property type="entry name" value="Bacterial luciferase-like"/>
    <property type="match status" value="1"/>
</dbReference>
<dbReference type="EC" id="1.-.-.-" evidence="6"/>
<feature type="domain" description="Luciferase-like" evidence="5">
    <location>
        <begin position="1"/>
        <end position="274"/>
    </location>
</feature>
<dbReference type="EMBL" id="VSFG01000013">
    <property type="protein sequence ID" value="TYB40125.1"/>
    <property type="molecule type" value="Genomic_DNA"/>
</dbReference>
<keyword evidence="4" id="KW-0503">Monooxygenase</keyword>
<evidence type="ECO:0000256" key="2">
    <source>
        <dbReference type="ARBA" id="ARBA00022643"/>
    </source>
</evidence>
<evidence type="ECO:0000313" key="6">
    <source>
        <dbReference type="EMBL" id="TYB40125.1"/>
    </source>
</evidence>
<dbReference type="STRING" id="1220554.GCA_001552135_03178"/>
<evidence type="ECO:0000259" key="5">
    <source>
        <dbReference type="Pfam" id="PF00296"/>
    </source>
</evidence>
<dbReference type="AlphaFoldDB" id="A0A5D0N7G1"/>
<reference evidence="6 7" key="1">
    <citation type="submission" date="2019-08" db="EMBL/GenBank/DDBJ databases">
        <title>Actinomadura sp. nov. CYP1-5 isolated from mountain soil.</title>
        <authorList>
            <person name="Songsumanus A."/>
            <person name="Kuncharoen N."/>
            <person name="Kudo T."/>
            <person name="Yuki M."/>
            <person name="Igarashi Y."/>
            <person name="Tanasupawat S."/>
        </authorList>
    </citation>
    <scope>NUCLEOTIDE SEQUENCE [LARGE SCALE GENOMIC DNA]</scope>
    <source>
        <strain evidence="6 7">JCM 14158</strain>
    </source>
</reference>
<dbReference type="RefSeq" id="WP_067891595.1">
    <property type="nucleotide sequence ID" value="NZ_VSFG01000013.1"/>
</dbReference>
<evidence type="ECO:0000256" key="1">
    <source>
        <dbReference type="ARBA" id="ARBA00022630"/>
    </source>
</evidence>
<dbReference type="GO" id="GO:0046306">
    <property type="term" value="P:alkanesulfonate catabolic process"/>
    <property type="evidence" value="ECO:0007669"/>
    <property type="project" value="TreeGrafter"/>
</dbReference>
<keyword evidence="1" id="KW-0285">Flavoprotein</keyword>
<dbReference type="InterPro" id="IPR036661">
    <property type="entry name" value="Luciferase-like_sf"/>
</dbReference>
<dbReference type="NCBIfam" id="TIGR03619">
    <property type="entry name" value="F420_Rv2161c"/>
    <property type="match status" value="1"/>
</dbReference>
<sequence>MDIGVTLPTHGLMTRTAGGDAILRNLPAAEMRPVEYAVRAEALGYHSAWLSDHVVTERATTVAHPSNASGARVYPDRPVMLDVVATLGAISSRTTTLRLAPSVYIAPYRHPLNAAHQFATLDNLSGGRLIVGVGVGWETGEFAALGVSYADRGRIIEEAIQVYRAAWTEPWIDFRGEFFDIRDVSMDPKPVQRPHPPIWYGGMSPVAARRAARFCDGFYPMYLDGSADPTRLAPLIEVIRDEAGRRGRDLTGFRLGAFCQVMVTDRPDDRFGAARPPLTGSAEQILHDLRRFADLGYSHITVHFDCPAGTTAEWEEQFEGFGTEILPEAAGITHRDLF</sequence>
<dbReference type="InterPro" id="IPR050172">
    <property type="entry name" value="SsuD_RutA_monooxygenase"/>
</dbReference>
<proteinExistence type="predicted"/>
<dbReference type="PANTHER" id="PTHR42847:SF8">
    <property type="entry name" value="CONSERVED PROTEIN"/>
    <property type="match status" value="1"/>
</dbReference>
<keyword evidence="3 6" id="KW-0560">Oxidoreductase</keyword>
<keyword evidence="7" id="KW-1185">Reference proteome</keyword>
<name>A0A5D0N7G1_9ACTN</name>
<dbReference type="GO" id="GO:0008726">
    <property type="term" value="F:alkanesulfonate monooxygenase activity"/>
    <property type="evidence" value="ECO:0007669"/>
    <property type="project" value="TreeGrafter"/>
</dbReference>
<evidence type="ECO:0000256" key="4">
    <source>
        <dbReference type="ARBA" id="ARBA00023033"/>
    </source>
</evidence>
<dbReference type="Gene3D" id="3.20.20.30">
    <property type="entry name" value="Luciferase-like domain"/>
    <property type="match status" value="1"/>
</dbReference>
<protein>
    <submittedName>
        <fullName evidence="6">TIGR03619 family F420-dependent LLM class oxidoreductase</fullName>
        <ecNumber evidence="6">1.-.-.-</ecNumber>
    </submittedName>
</protein>